<feature type="region of interest" description="Disordered" evidence="2">
    <location>
        <begin position="1"/>
        <end position="27"/>
    </location>
</feature>
<organism evidence="4 5">
    <name type="scientific">Actinoplanes awajinensis subsp. mycoplanecinus</name>
    <dbReference type="NCBI Taxonomy" id="135947"/>
    <lineage>
        <taxon>Bacteria</taxon>
        <taxon>Bacillati</taxon>
        <taxon>Actinomycetota</taxon>
        <taxon>Actinomycetes</taxon>
        <taxon>Micromonosporales</taxon>
        <taxon>Micromonosporaceae</taxon>
        <taxon>Actinoplanes</taxon>
    </lineage>
</organism>
<feature type="compositionally biased region" description="Acidic residues" evidence="2">
    <location>
        <begin position="16"/>
        <end position="25"/>
    </location>
</feature>
<dbReference type="EMBL" id="LLZH01000211">
    <property type="protein sequence ID" value="KUL31519.1"/>
    <property type="molecule type" value="Genomic_DNA"/>
</dbReference>
<dbReference type="SUPFAM" id="SSF51055">
    <property type="entry name" value="Carbohydrate binding domain"/>
    <property type="match status" value="2"/>
</dbReference>
<evidence type="ECO:0000256" key="2">
    <source>
        <dbReference type="SAM" id="MobiDB-lite"/>
    </source>
</evidence>
<protein>
    <submittedName>
        <fullName evidence="4">Chitinase</fullName>
    </submittedName>
</protein>
<proteinExistence type="predicted"/>
<comment type="caution">
    <text evidence="4">The sequence shown here is derived from an EMBL/GenBank/DDBJ whole genome shotgun (WGS) entry which is preliminary data.</text>
</comment>
<dbReference type="OrthoDB" id="99456at2"/>
<reference evidence="4 5" key="1">
    <citation type="submission" date="2015-10" db="EMBL/GenBank/DDBJ databases">
        <authorList>
            <person name="Gilbert D.G."/>
        </authorList>
    </citation>
    <scope>NUCLEOTIDE SEQUENCE [LARGE SCALE GENOMIC DNA]</scope>
    <source>
        <strain evidence="4 5">NRRL B-16712</strain>
    </source>
</reference>
<dbReference type="InterPro" id="IPR017853">
    <property type="entry name" value="GH"/>
</dbReference>
<sequence length="536" mass="56841">MLTDRATPLLVRPDDDPLADPDWQEPEPPAEKLSWLRLGFLILVVAGVGLGGTAAVMHWRDNAGALAKSWAVPYVDVTLTPTFEFQDPSLNPANDVALAFVVADKTDGCAPSWGGAYTPDEASASLELDRRISQLRAAGGNIMLSVGGLTNSELAVACTDQARLTDAYRQLVKRYELATLDLDIEGTALADQGSLTRRAAALKTLQAERTAAGSSLAVWLTVPVSPEGLTADGVAAVRATLEGGVALRGVNVMTMDYGSAKGSNPDMLELTTSALNATHKQLSDLYLRLGVQLTSSQVWSRIGATPMIGQNDVDAERFTVQDAAGLATFAVDKGLGRVSMWSLNRDSRCKNTFTNVVVHSNTCSGVDQTALEFSKVFAGLPGTSVGSSGRESVEIPDQNATVDDPATSPYPVWRLTALYVGGYKVVWHGVVYQAKWANQGADPTADDVSGTPNPWSVVGPVSTTETAPTPTPAVSGVTAEWNPALGYKRGDRVVFGGLPYEARWITKNEPPSTEYPIGPEEPWAPLFTVPGEPVTG</sequence>
<dbReference type="RefSeq" id="WP_067694188.1">
    <property type="nucleotide sequence ID" value="NZ_LLZH01000211.1"/>
</dbReference>
<evidence type="ECO:0000313" key="5">
    <source>
        <dbReference type="Proteomes" id="UP000053244"/>
    </source>
</evidence>
<dbReference type="Gene3D" id="2.10.10.20">
    <property type="entry name" value="Carbohydrate-binding module superfamily 5/12"/>
    <property type="match status" value="2"/>
</dbReference>
<dbReference type="InterPro" id="IPR003610">
    <property type="entry name" value="CBM5/12"/>
</dbReference>
<dbReference type="InterPro" id="IPR052750">
    <property type="entry name" value="GH18_Chitinase"/>
</dbReference>
<dbReference type="CDD" id="cd12215">
    <property type="entry name" value="ChiC_BD"/>
    <property type="match status" value="2"/>
</dbReference>
<dbReference type="SUPFAM" id="SSF51445">
    <property type="entry name" value="(Trans)glycosidases"/>
    <property type="match status" value="1"/>
</dbReference>
<dbReference type="GO" id="GO:0005975">
    <property type="term" value="P:carbohydrate metabolic process"/>
    <property type="evidence" value="ECO:0007669"/>
    <property type="project" value="InterPro"/>
</dbReference>
<accession>A0A101JR95</accession>
<dbReference type="PANTHER" id="PTHR42976">
    <property type="entry name" value="BIFUNCTIONAL CHITINASE/LYSOZYME-RELATED"/>
    <property type="match status" value="1"/>
</dbReference>
<evidence type="ECO:0000313" key="4">
    <source>
        <dbReference type="EMBL" id="KUL31519.1"/>
    </source>
</evidence>
<keyword evidence="1" id="KW-0378">Hydrolase</keyword>
<dbReference type="Proteomes" id="UP000053244">
    <property type="component" value="Unassembled WGS sequence"/>
</dbReference>
<feature type="domain" description="Chitin-binding type-3" evidence="3">
    <location>
        <begin position="410"/>
        <end position="458"/>
    </location>
</feature>
<dbReference type="GO" id="GO:0004553">
    <property type="term" value="F:hydrolase activity, hydrolyzing O-glycosyl compounds"/>
    <property type="evidence" value="ECO:0007669"/>
    <property type="project" value="InterPro"/>
</dbReference>
<dbReference type="GO" id="GO:0030246">
    <property type="term" value="F:carbohydrate binding"/>
    <property type="evidence" value="ECO:0007669"/>
    <property type="project" value="InterPro"/>
</dbReference>
<dbReference type="PANTHER" id="PTHR42976:SF1">
    <property type="entry name" value="GH18 DOMAIN-CONTAINING PROTEIN-RELATED"/>
    <property type="match status" value="1"/>
</dbReference>
<dbReference type="AlphaFoldDB" id="A0A101JR95"/>
<name>A0A101JR95_9ACTN</name>
<evidence type="ECO:0000259" key="3">
    <source>
        <dbReference type="SMART" id="SM00495"/>
    </source>
</evidence>
<dbReference type="CDD" id="cd06543">
    <property type="entry name" value="GH18_PF-ChiA-like"/>
    <property type="match status" value="1"/>
</dbReference>
<dbReference type="GO" id="GO:0005576">
    <property type="term" value="C:extracellular region"/>
    <property type="evidence" value="ECO:0007669"/>
    <property type="project" value="InterPro"/>
</dbReference>
<dbReference type="InterPro" id="IPR036573">
    <property type="entry name" value="CBM_sf_5/12"/>
</dbReference>
<dbReference type="SMART" id="SM00495">
    <property type="entry name" value="ChtBD3"/>
    <property type="match status" value="2"/>
</dbReference>
<keyword evidence="5" id="KW-1185">Reference proteome</keyword>
<evidence type="ECO:0000256" key="1">
    <source>
        <dbReference type="ARBA" id="ARBA00022801"/>
    </source>
</evidence>
<dbReference type="Gene3D" id="3.20.20.80">
    <property type="entry name" value="Glycosidases"/>
    <property type="match status" value="1"/>
</dbReference>
<feature type="domain" description="Chitin-binding type-3" evidence="3">
    <location>
        <begin position="478"/>
        <end position="526"/>
    </location>
</feature>
<gene>
    <name evidence="4" type="ORF">ADL15_21845</name>
</gene>